<proteinExistence type="predicted"/>
<organism evidence="1">
    <name type="scientific">Lepeophtheirus salmonis</name>
    <name type="common">Salmon louse</name>
    <name type="synonym">Caligus salmonis</name>
    <dbReference type="NCBI Taxonomy" id="72036"/>
    <lineage>
        <taxon>Eukaryota</taxon>
        <taxon>Metazoa</taxon>
        <taxon>Ecdysozoa</taxon>
        <taxon>Arthropoda</taxon>
        <taxon>Crustacea</taxon>
        <taxon>Multicrustacea</taxon>
        <taxon>Hexanauplia</taxon>
        <taxon>Copepoda</taxon>
        <taxon>Siphonostomatoida</taxon>
        <taxon>Caligidae</taxon>
        <taxon>Lepeophtheirus</taxon>
    </lineage>
</organism>
<feature type="non-terminal residue" evidence="1">
    <location>
        <position position="1"/>
    </location>
</feature>
<name>A0A0K2VIQ2_LEPSM</name>
<dbReference type="AlphaFoldDB" id="A0A0K2VIQ2"/>
<reference evidence="1" key="1">
    <citation type="submission" date="2014-05" db="EMBL/GenBank/DDBJ databases">
        <authorList>
            <person name="Chronopoulou M."/>
        </authorList>
    </citation>
    <scope>NUCLEOTIDE SEQUENCE</scope>
    <source>
        <tissue evidence="1">Whole organism</tissue>
    </source>
</reference>
<sequence>PKQTHAIWRIGVKNVRSRRCTGCRGCRENGRCSGRYGRCPCSCCCSWSFVTILLSQLESSSPTEE</sequence>
<dbReference type="EMBL" id="HACA01032731">
    <property type="protein sequence ID" value="CDW50092.1"/>
    <property type="molecule type" value="Transcribed_RNA"/>
</dbReference>
<accession>A0A0K2VIQ2</accession>
<protein>
    <submittedName>
        <fullName evidence="1">Uncharacterized protein</fullName>
    </submittedName>
</protein>
<evidence type="ECO:0000313" key="1">
    <source>
        <dbReference type="EMBL" id="CDW50092.1"/>
    </source>
</evidence>